<evidence type="ECO:0000313" key="1">
    <source>
        <dbReference type="EMBL" id="SVD25197.1"/>
    </source>
</evidence>
<proteinExistence type="predicted"/>
<dbReference type="Gene3D" id="3.40.50.10540">
    <property type="entry name" value="Crotonobetainyl-coa:carnitine coa-transferase, domain 1"/>
    <property type="match status" value="1"/>
</dbReference>
<dbReference type="InterPro" id="IPR023606">
    <property type="entry name" value="CoA-Trfase_III_dom_1_sf"/>
</dbReference>
<feature type="non-terminal residue" evidence="1">
    <location>
        <position position="1"/>
    </location>
</feature>
<dbReference type="InterPro" id="IPR003673">
    <property type="entry name" value="CoA-Trfase_fam_III"/>
</dbReference>
<dbReference type="GO" id="GO:0003824">
    <property type="term" value="F:catalytic activity"/>
    <property type="evidence" value="ECO:0007669"/>
    <property type="project" value="InterPro"/>
</dbReference>
<feature type="non-terminal residue" evidence="1">
    <location>
        <position position="298"/>
    </location>
</feature>
<dbReference type="AlphaFoldDB" id="A0A382TU95"/>
<gene>
    <name evidence="1" type="ORF">METZ01_LOCUS378051</name>
</gene>
<protein>
    <recommendedName>
        <fullName evidence="2">Carnitine dehydratase</fullName>
    </recommendedName>
</protein>
<dbReference type="PANTHER" id="PTHR48228:SF4">
    <property type="entry name" value="BLR3030 PROTEIN"/>
    <property type="match status" value="1"/>
</dbReference>
<sequence>RANARPGFNTYRCKDGRALFVCASDHVAHTRSFLETVGIYDQLISEGMTAESPFNESRNGTNINSAHSMSQFWRDRMIQLLSDKILQRSAKEWEFVLRAASVPAATVQTTCEWLQDSILLDSGVTMDLEDSEFGVVRQPARYVTIQGGGVCSQEVKARIEEDEQINWHSEKISSSITSAHLKKEPLLSGVKVLDFSNIIAGPAGGRTLAEFGADVTRIDSPAPLAGPFATMWFGVDVNQGKRAIILDLKTKDGRRALSSLVAQADIVLHNFLDSSAERMGISHKQLEKINPEIISCQI</sequence>
<accession>A0A382TU95</accession>
<dbReference type="Pfam" id="PF02515">
    <property type="entry name" value="CoA_transf_3"/>
    <property type="match status" value="2"/>
</dbReference>
<dbReference type="Gene3D" id="3.30.1540.10">
    <property type="entry name" value="formyl-coa transferase, domain 3"/>
    <property type="match status" value="1"/>
</dbReference>
<reference evidence="1" key="1">
    <citation type="submission" date="2018-05" db="EMBL/GenBank/DDBJ databases">
        <authorList>
            <person name="Lanie J.A."/>
            <person name="Ng W.-L."/>
            <person name="Kazmierczak K.M."/>
            <person name="Andrzejewski T.M."/>
            <person name="Davidsen T.M."/>
            <person name="Wayne K.J."/>
            <person name="Tettelin H."/>
            <person name="Glass J.I."/>
            <person name="Rusch D."/>
            <person name="Podicherti R."/>
            <person name="Tsui H.-C.T."/>
            <person name="Winkler M.E."/>
        </authorList>
    </citation>
    <scope>NUCLEOTIDE SEQUENCE</scope>
</reference>
<dbReference type="InterPro" id="IPR050509">
    <property type="entry name" value="CoA-transferase_III"/>
</dbReference>
<dbReference type="EMBL" id="UINC01138944">
    <property type="protein sequence ID" value="SVD25197.1"/>
    <property type="molecule type" value="Genomic_DNA"/>
</dbReference>
<dbReference type="SUPFAM" id="SSF89796">
    <property type="entry name" value="CoA-transferase family III (CaiB/BaiF)"/>
    <property type="match status" value="2"/>
</dbReference>
<name>A0A382TU95_9ZZZZ</name>
<dbReference type="InterPro" id="IPR044855">
    <property type="entry name" value="CoA-Trfase_III_dom3_sf"/>
</dbReference>
<dbReference type="PANTHER" id="PTHR48228">
    <property type="entry name" value="SUCCINYL-COA--D-CITRAMALATE COA-TRANSFERASE"/>
    <property type="match status" value="1"/>
</dbReference>
<organism evidence="1">
    <name type="scientific">marine metagenome</name>
    <dbReference type="NCBI Taxonomy" id="408172"/>
    <lineage>
        <taxon>unclassified sequences</taxon>
        <taxon>metagenomes</taxon>
        <taxon>ecological metagenomes</taxon>
    </lineage>
</organism>
<evidence type="ECO:0008006" key="2">
    <source>
        <dbReference type="Google" id="ProtNLM"/>
    </source>
</evidence>